<comment type="subcellular location">
    <subcellularLocation>
        <location evidence="1">Cell membrane</location>
        <topology evidence="1">Multi-pass membrane protein</topology>
    </subcellularLocation>
</comment>
<evidence type="ECO:0000256" key="2">
    <source>
        <dbReference type="ARBA" id="ARBA00022475"/>
    </source>
</evidence>
<keyword evidence="3 6" id="KW-0812">Transmembrane</keyword>
<dbReference type="InterPro" id="IPR020948">
    <property type="entry name" value="P_starv_induced_PsiE-like"/>
</dbReference>
<protein>
    <recommendedName>
        <fullName evidence="9">Transporter</fullName>
    </recommendedName>
</protein>
<sequence length="150" mass="17256">MGSKIRRMIDRASELLELAVNIIIIIAVIVAVISLWKPFMEFVQNRESAHAFLDFLGYVLNVLIGIEFFKMLCKPDVDTVLEVVMFVIVRHMVVLETSSVENLLTIVGMAIIFAIKKFLKEPKKEKLKTVSEDESERVRGYNEQLQNRQN</sequence>
<dbReference type="Pfam" id="PF06146">
    <property type="entry name" value="PsiE"/>
    <property type="match status" value="1"/>
</dbReference>
<evidence type="ECO:0000256" key="5">
    <source>
        <dbReference type="ARBA" id="ARBA00023136"/>
    </source>
</evidence>
<evidence type="ECO:0000256" key="1">
    <source>
        <dbReference type="ARBA" id="ARBA00004651"/>
    </source>
</evidence>
<evidence type="ECO:0008006" key="9">
    <source>
        <dbReference type="Google" id="ProtNLM"/>
    </source>
</evidence>
<reference evidence="7 8" key="1">
    <citation type="submission" date="2014-09" db="EMBL/GenBank/DDBJ databases">
        <title>Butyrate-producing bacteria isolated from human gut.</title>
        <authorList>
            <person name="Zhang Q."/>
            <person name="Zhao L."/>
        </authorList>
    </citation>
    <scope>NUCLEOTIDE SEQUENCE [LARGE SCALE GENOMIC DNA]</scope>
    <source>
        <strain evidence="7 8">21</strain>
    </source>
</reference>
<evidence type="ECO:0000256" key="6">
    <source>
        <dbReference type="SAM" id="Phobius"/>
    </source>
</evidence>
<dbReference type="Proteomes" id="UP000245288">
    <property type="component" value="Unassembled WGS sequence"/>
</dbReference>
<evidence type="ECO:0000313" key="7">
    <source>
        <dbReference type="EMBL" id="PWE88051.1"/>
    </source>
</evidence>
<feature type="transmembrane region" description="Helical" evidence="6">
    <location>
        <begin position="103"/>
        <end position="119"/>
    </location>
</feature>
<keyword evidence="8" id="KW-1185">Reference proteome</keyword>
<proteinExistence type="predicted"/>
<dbReference type="OrthoDB" id="362826at2"/>
<dbReference type="EMBL" id="JRFU01000003">
    <property type="protein sequence ID" value="PWE88051.1"/>
    <property type="molecule type" value="Genomic_DNA"/>
</dbReference>
<dbReference type="GO" id="GO:0005886">
    <property type="term" value="C:plasma membrane"/>
    <property type="evidence" value="ECO:0007669"/>
    <property type="project" value="UniProtKB-SubCell"/>
</dbReference>
<evidence type="ECO:0000256" key="3">
    <source>
        <dbReference type="ARBA" id="ARBA00022692"/>
    </source>
</evidence>
<feature type="transmembrane region" description="Helical" evidence="6">
    <location>
        <begin position="15"/>
        <end position="36"/>
    </location>
</feature>
<dbReference type="RefSeq" id="WP_109214284.1">
    <property type="nucleotide sequence ID" value="NZ_CABMEW010000003.1"/>
</dbReference>
<feature type="transmembrane region" description="Helical" evidence="6">
    <location>
        <begin position="48"/>
        <end position="68"/>
    </location>
</feature>
<keyword evidence="5 6" id="KW-0472">Membrane</keyword>
<keyword evidence="4 6" id="KW-1133">Transmembrane helix</keyword>
<gene>
    <name evidence="7" type="ORF">LG34_00075</name>
</gene>
<accession>A0A2V1JY19</accession>
<dbReference type="AlphaFoldDB" id="A0A2V1JY19"/>
<evidence type="ECO:0000313" key="8">
    <source>
        <dbReference type="Proteomes" id="UP000245288"/>
    </source>
</evidence>
<organism evidence="7 8">
    <name type="scientific">Eubacterium ramulus</name>
    <dbReference type="NCBI Taxonomy" id="39490"/>
    <lineage>
        <taxon>Bacteria</taxon>
        <taxon>Bacillati</taxon>
        <taxon>Bacillota</taxon>
        <taxon>Clostridia</taxon>
        <taxon>Eubacteriales</taxon>
        <taxon>Eubacteriaceae</taxon>
        <taxon>Eubacterium</taxon>
    </lineage>
</organism>
<evidence type="ECO:0000256" key="4">
    <source>
        <dbReference type="ARBA" id="ARBA00022989"/>
    </source>
</evidence>
<keyword evidence="2" id="KW-1003">Cell membrane</keyword>
<name>A0A2V1JY19_EUBRA</name>
<comment type="caution">
    <text evidence="7">The sequence shown here is derived from an EMBL/GenBank/DDBJ whole genome shotgun (WGS) entry which is preliminary data.</text>
</comment>